<dbReference type="GO" id="GO:0160147">
    <property type="term" value="F:tRNA pseudouridine(38-40) synthase activity"/>
    <property type="evidence" value="ECO:0007669"/>
    <property type="project" value="UniProtKB-EC"/>
</dbReference>
<dbReference type="EMBL" id="BMLP01000001">
    <property type="protein sequence ID" value="GGO29539.1"/>
    <property type="molecule type" value="Genomic_DNA"/>
</dbReference>
<dbReference type="FunFam" id="3.30.70.580:FF:000001">
    <property type="entry name" value="tRNA pseudouridine synthase A"/>
    <property type="match status" value="1"/>
</dbReference>
<evidence type="ECO:0000313" key="10">
    <source>
        <dbReference type="Proteomes" id="UP000598196"/>
    </source>
</evidence>
<dbReference type="PANTHER" id="PTHR11142">
    <property type="entry name" value="PSEUDOURIDYLATE SYNTHASE"/>
    <property type="match status" value="1"/>
</dbReference>
<proteinExistence type="inferred from homology"/>
<keyword evidence="2 4" id="KW-0819">tRNA processing</keyword>
<dbReference type="HAMAP" id="MF_00171">
    <property type="entry name" value="TruA"/>
    <property type="match status" value="1"/>
</dbReference>
<feature type="domain" description="Pseudouridine synthase I TruA alpha/beta" evidence="8">
    <location>
        <begin position="21"/>
        <end position="117"/>
    </location>
</feature>
<dbReference type="SUPFAM" id="SSF55120">
    <property type="entry name" value="Pseudouridine synthase"/>
    <property type="match status" value="1"/>
</dbReference>
<comment type="caution">
    <text evidence="4">Lacks conserved residue(s) required for the propagation of feature annotation.</text>
</comment>
<feature type="domain" description="Pseudouridine synthase I TruA alpha/beta" evidence="8">
    <location>
        <begin position="158"/>
        <end position="263"/>
    </location>
</feature>
<comment type="subunit">
    <text evidence="4">Homodimer.</text>
</comment>
<comment type="caution">
    <text evidence="9">The sequence shown here is derived from an EMBL/GenBank/DDBJ whole genome shotgun (WGS) entry which is preliminary data.</text>
</comment>
<comment type="catalytic activity">
    <reaction evidence="4 7">
        <text>uridine(38/39/40) in tRNA = pseudouridine(38/39/40) in tRNA</text>
        <dbReference type="Rhea" id="RHEA:22376"/>
        <dbReference type="Rhea" id="RHEA-COMP:10085"/>
        <dbReference type="Rhea" id="RHEA-COMP:10087"/>
        <dbReference type="ChEBI" id="CHEBI:65314"/>
        <dbReference type="ChEBI" id="CHEBI:65315"/>
        <dbReference type="EC" id="5.4.99.12"/>
    </reaction>
</comment>
<evidence type="ECO:0000256" key="3">
    <source>
        <dbReference type="ARBA" id="ARBA00023235"/>
    </source>
</evidence>
<protein>
    <recommendedName>
        <fullName evidence="4">tRNA pseudouridine synthase A</fullName>
        <ecNumber evidence="4">5.4.99.12</ecNumber>
    </recommendedName>
    <alternativeName>
        <fullName evidence="4">tRNA pseudouridine(38-40) synthase</fullName>
    </alternativeName>
    <alternativeName>
        <fullName evidence="4">tRNA pseudouridylate synthase I</fullName>
    </alternativeName>
    <alternativeName>
        <fullName evidence="4">tRNA-uridine isomerase I</fullName>
    </alternativeName>
</protein>
<feature type="active site" description="Nucleophile" evidence="4 5">
    <location>
        <position position="65"/>
    </location>
</feature>
<dbReference type="NCBIfam" id="TIGR00071">
    <property type="entry name" value="hisT_truA"/>
    <property type="match status" value="1"/>
</dbReference>
<dbReference type="InterPro" id="IPR020095">
    <property type="entry name" value="PsdUridine_synth_TruA_C"/>
</dbReference>
<dbReference type="Gene3D" id="3.30.70.580">
    <property type="entry name" value="Pseudouridine synthase I, catalytic domain, N-terminal subdomain"/>
    <property type="match status" value="1"/>
</dbReference>
<evidence type="ECO:0000256" key="1">
    <source>
        <dbReference type="ARBA" id="ARBA00009375"/>
    </source>
</evidence>
<accession>A0A917YIU3</accession>
<organism evidence="9 10">
    <name type="scientific">Gemmobacter aquaticus</name>
    <dbReference type="NCBI Taxonomy" id="490185"/>
    <lineage>
        <taxon>Bacteria</taxon>
        <taxon>Pseudomonadati</taxon>
        <taxon>Pseudomonadota</taxon>
        <taxon>Alphaproteobacteria</taxon>
        <taxon>Rhodobacterales</taxon>
        <taxon>Paracoccaceae</taxon>
        <taxon>Gemmobacter</taxon>
    </lineage>
</organism>
<dbReference type="Gene3D" id="3.30.70.660">
    <property type="entry name" value="Pseudouridine synthase I, catalytic domain, C-terminal subdomain"/>
    <property type="match status" value="1"/>
</dbReference>
<keyword evidence="3 4" id="KW-0413">Isomerase</keyword>
<dbReference type="EC" id="5.4.99.12" evidence="4"/>
<dbReference type="AlphaFoldDB" id="A0A917YIU3"/>
<feature type="binding site" evidence="4 6">
    <location>
        <position position="124"/>
    </location>
    <ligand>
        <name>substrate</name>
    </ligand>
</feature>
<dbReference type="InterPro" id="IPR020094">
    <property type="entry name" value="TruA/RsuA/RluB/E/F_N"/>
</dbReference>
<comment type="similarity">
    <text evidence="1 4 7">Belongs to the tRNA pseudouridine synthase TruA family.</text>
</comment>
<gene>
    <name evidence="4 9" type="primary">truA</name>
    <name evidence="9" type="ORF">GCM10010991_13540</name>
</gene>
<evidence type="ECO:0000259" key="8">
    <source>
        <dbReference type="Pfam" id="PF01416"/>
    </source>
</evidence>
<dbReference type="CDD" id="cd02570">
    <property type="entry name" value="PseudoU_synth_EcTruA"/>
    <property type="match status" value="1"/>
</dbReference>
<dbReference type="PANTHER" id="PTHR11142:SF0">
    <property type="entry name" value="TRNA PSEUDOURIDINE SYNTHASE-LIKE 1"/>
    <property type="match status" value="1"/>
</dbReference>
<evidence type="ECO:0000256" key="7">
    <source>
        <dbReference type="RuleBase" id="RU003792"/>
    </source>
</evidence>
<keyword evidence="10" id="KW-1185">Reference proteome</keyword>
<name>A0A917YIU3_9RHOB</name>
<evidence type="ECO:0000256" key="6">
    <source>
        <dbReference type="PIRSR" id="PIRSR001430-2"/>
    </source>
</evidence>
<evidence type="ECO:0000313" key="9">
    <source>
        <dbReference type="EMBL" id="GGO29539.1"/>
    </source>
</evidence>
<dbReference type="InterPro" id="IPR020103">
    <property type="entry name" value="PsdUridine_synth_cat_dom_sf"/>
</dbReference>
<dbReference type="InterPro" id="IPR001406">
    <property type="entry name" value="PsdUridine_synth_TruA"/>
</dbReference>
<dbReference type="GO" id="GO:0031119">
    <property type="term" value="P:tRNA pseudouridine synthesis"/>
    <property type="evidence" value="ECO:0007669"/>
    <property type="project" value="UniProtKB-UniRule"/>
</dbReference>
<dbReference type="Pfam" id="PF01416">
    <property type="entry name" value="PseudoU_synth_1"/>
    <property type="match status" value="2"/>
</dbReference>
<evidence type="ECO:0000256" key="4">
    <source>
        <dbReference type="HAMAP-Rule" id="MF_00171"/>
    </source>
</evidence>
<reference evidence="9 10" key="1">
    <citation type="journal article" date="2014" name="Int. J. Syst. Evol. Microbiol.">
        <title>Complete genome sequence of Corynebacterium casei LMG S-19264T (=DSM 44701T), isolated from a smear-ripened cheese.</title>
        <authorList>
            <consortium name="US DOE Joint Genome Institute (JGI-PGF)"/>
            <person name="Walter F."/>
            <person name="Albersmeier A."/>
            <person name="Kalinowski J."/>
            <person name="Ruckert C."/>
        </authorList>
    </citation>
    <scope>NUCLEOTIDE SEQUENCE [LARGE SCALE GENOMIC DNA]</scope>
    <source>
        <strain evidence="9 10">CGMCC 1.7029</strain>
    </source>
</reference>
<dbReference type="InterPro" id="IPR020097">
    <property type="entry name" value="PsdUridine_synth_TruA_a/b_dom"/>
</dbReference>
<comment type="function">
    <text evidence="4">Formation of pseudouridine at positions 38, 39 and 40 in the anticodon stem and loop of transfer RNAs.</text>
</comment>
<dbReference type="Proteomes" id="UP000598196">
    <property type="component" value="Unassembled WGS sequence"/>
</dbReference>
<evidence type="ECO:0000256" key="2">
    <source>
        <dbReference type="ARBA" id="ARBA00022694"/>
    </source>
</evidence>
<evidence type="ECO:0000256" key="5">
    <source>
        <dbReference type="PIRSR" id="PIRSR001430-1"/>
    </source>
</evidence>
<dbReference type="GO" id="GO:0003723">
    <property type="term" value="F:RNA binding"/>
    <property type="evidence" value="ECO:0007669"/>
    <property type="project" value="InterPro"/>
</dbReference>
<sequence>MDAQVSLRYLGFMPRYALKIEYDGGPFAGWQRQAQGQKSVQGAVEAALARLEPRAHTIAAAGRTDAGVHATGQVAHCDLERDWDPFRLTEALNFHLKPAPVAVVQVARVPDDFHARFSAVERRYTFRLVSRRAPVVHDRGLVWQVLNRLDLVAMQAGAAYLVGHHDFTTFRSSICQAKSPVKTIDEIRIEELPYHGGTEIRFHLRARSFLHNQVRSIVGTLERVGAGGWSPEEVRDALAARDRAACGPVCPPQGLYLTGVGYPTDPFAG</sequence>
<dbReference type="PIRSF" id="PIRSF001430">
    <property type="entry name" value="tRNA_psdUrid_synth"/>
    <property type="match status" value="1"/>
</dbReference>